<dbReference type="Pfam" id="PF06580">
    <property type="entry name" value="His_kinase"/>
    <property type="match status" value="1"/>
</dbReference>
<dbReference type="Proteomes" id="UP000214746">
    <property type="component" value="Unassembled WGS sequence"/>
</dbReference>
<feature type="domain" description="HAMP" evidence="11">
    <location>
        <begin position="317"/>
        <end position="369"/>
    </location>
</feature>
<keyword evidence="3" id="KW-0597">Phosphoprotein</keyword>
<feature type="transmembrane region" description="Helical" evidence="10">
    <location>
        <begin position="294"/>
        <end position="324"/>
    </location>
</feature>
<dbReference type="InterPro" id="IPR003594">
    <property type="entry name" value="HATPase_dom"/>
</dbReference>
<organism evidence="12 13">
    <name type="scientific">Paenibacillus xerothermodurans</name>
    <dbReference type="NCBI Taxonomy" id="1977292"/>
    <lineage>
        <taxon>Bacteria</taxon>
        <taxon>Bacillati</taxon>
        <taxon>Bacillota</taxon>
        <taxon>Bacilli</taxon>
        <taxon>Bacillales</taxon>
        <taxon>Paenibacillaceae</taxon>
        <taxon>Paenibacillus</taxon>
    </lineage>
</organism>
<protein>
    <submittedName>
        <fullName evidence="12">HAMP domain-containing protein</fullName>
    </submittedName>
</protein>
<feature type="coiled-coil region" evidence="9">
    <location>
        <begin position="362"/>
        <end position="389"/>
    </location>
</feature>
<evidence type="ECO:0000256" key="6">
    <source>
        <dbReference type="ARBA" id="ARBA00022777"/>
    </source>
</evidence>
<comment type="caution">
    <text evidence="12">The sequence shown here is derived from an EMBL/GenBank/DDBJ whole genome shotgun (WGS) entry which is preliminary data.</text>
</comment>
<dbReference type="Gene3D" id="3.30.565.10">
    <property type="entry name" value="Histidine kinase-like ATPase, C-terminal domain"/>
    <property type="match status" value="1"/>
</dbReference>
<keyword evidence="4" id="KW-0808">Transferase</keyword>
<dbReference type="InterPro" id="IPR033479">
    <property type="entry name" value="dCache_1"/>
</dbReference>
<dbReference type="GO" id="GO:0005886">
    <property type="term" value="C:plasma membrane"/>
    <property type="evidence" value="ECO:0007669"/>
    <property type="project" value="UniProtKB-SubCell"/>
</dbReference>
<comment type="subcellular location">
    <subcellularLocation>
        <location evidence="1">Cell membrane</location>
        <topology evidence="1">Multi-pass membrane protein</topology>
    </subcellularLocation>
</comment>
<evidence type="ECO:0000313" key="13">
    <source>
        <dbReference type="Proteomes" id="UP000214746"/>
    </source>
</evidence>
<evidence type="ECO:0000256" key="1">
    <source>
        <dbReference type="ARBA" id="ARBA00004651"/>
    </source>
</evidence>
<reference evidence="12" key="1">
    <citation type="submission" date="2018-06" db="EMBL/GenBank/DDBJ databases">
        <title>Paenibacillus xerothermodurans sp. nov. an extremely dry heat resistant spore forming bacterium isolated from the soil of Cape Canaveral, Florida.</title>
        <authorList>
            <person name="Seuylemezian A."/>
            <person name="Kaur N."/>
            <person name="Patil P."/>
            <person name="Patil P."/>
            <person name="Mayilraj S."/>
            <person name="Vaishampayan P."/>
        </authorList>
    </citation>
    <scope>NUCLEOTIDE SEQUENCE [LARGE SCALE GENOMIC DNA]</scope>
    <source>
        <strain evidence="12">ATCC 27380</strain>
    </source>
</reference>
<keyword evidence="8 10" id="KW-0472">Membrane</keyword>
<dbReference type="CDD" id="cd06225">
    <property type="entry name" value="HAMP"/>
    <property type="match status" value="1"/>
</dbReference>
<evidence type="ECO:0000259" key="11">
    <source>
        <dbReference type="PROSITE" id="PS50885"/>
    </source>
</evidence>
<keyword evidence="6" id="KW-0418">Kinase</keyword>
<evidence type="ECO:0000256" key="7">
    <source>
        <dbReference type="ARBA" id="ARBA00022989"/>
    </source>
</evidence>
<evidence type="ECO:0000256" key="10">
    <source>
        <dbReference type="SAM" id="Phobius"/>
    </source>
</evidence>
<evidence type="ECO:0000313" key="12">
    <source>
        <dbReference type="EMBL" id="PZE22185.1"/>
    </source>
</evidence>
<evidence type="ECO:0000256" key="5">
    <source>
        <dbReference type="ARBA" id="ARBA00022692"/>
    </source>
</evidence>
<dbReference type="Pfam" id="PF02518">
    <property type="entry name" value="HATPase_c"/>
    <property type="match status" value="1"/>
</dbReference>
<dbReference type="GO" id="GO:0000155">
    <property type="term" value="F:phosphorelay sensor kinase activity"/>
    <property type="evidence" value="ECO:0007669"/>
    <property type="project" value="InterPro"/>
</dbReference>
<gene>
    <name evidence="12" type="ORF">CBW46_004795</name>
</gene>
<dbReference type="PANTHER" id="PTHR34220">
    <property type="entry name" value="SENSOR HISTIDINE KINASE YPDA"/>
    <property type="match status" value="1"/>
</dbReference>
<keyword evidence="2" id="KW-1003">Cell membrane</keyword>
<dbReference type="InterPro" id="IPR050640">
    <property type="entry name" value="Bact_2-comp_sensor_kinase"/>
</dbReference>
<dbReference type="AlphaFoldDB" id="A0A2W1NRM3"/>
<dbReference type="EMBL" id="NHRJ02000002">
    <property type="protein sequence ID" value="PZE22185.1"/>
    <property type="molecule type" value="Genomic_DNA"/>
</dbReference>
<keyword evidence="13" id="KW-1185">Reference proteome</keyword>
<evidence type="ECO:0000256" key="9">
    <source>
        <dbReference type="SAM" id="Coils"/>
    </source>
</evidence>
<dbReference type="Pfam" id="PF02743">
    <property type="entry name" value="dCache_1"/>
    <property type="match status" value="1"/>
</dbReference>
<dbReference type="OrthoDB" id="2495675at2"/>
<evidence type="ECO:0000256" key="4">
    <source>
        <dbReference type="ARBA" id="ARBA00022679"/>
    </source>
</evidence>
<evidence type="ECO:0000256" key="2">
    <source>
        <dbReference type="ARBA" id="ARBA00022475"/>
    </source>
</evidence>
<accession>A0A2W1NRM3</accession>
<dbReference type="InterPro" id="IPR010559">
    <property type="entry name" value="Sig_transdc_His_kin_internal"/>
</dbReference>
<dbReference type="PANTHER" id="PTHR34220:SF7">
    <property type="entry name" value="SENSOR HISTIDINE KINASE YPDA"/>
    <property type="match status" value="1"/>
</dbReference>
<dbReference type="InterPro" id="IPR003660">
    <property type="entry name" value="HAMP_dom"/>
</dbReference>
<sequence>MANLSLKQKLFVILATISIIPTMVVGYSSQYFMFRSSTEHSASISSQYVEFVSQDIDNYLQELSRSFDELFTNADFQKFLDTPADDLVAQANHIIQFQPILKKTLPFHHEILGVLYLDQKGKHYFYSYQKQLNPNYSFAADPLYKSALLTRKPELTAPHAMGYTLASQENVFSFVRPVVNLNNGQITAWFIIEIREDAIKNMLSANGTTYRQEGQLLLYHDTKGTSVSHTSVQPELLQKLRYALDRQSPRNEEVIFTSQDVEYEATFTDIPYGGWKLVWLAPLNSINKGVEQSYHLTLLIALASLAAALVIAFPVMKFVLMPLYKLKEGMRRLSCGDYSPIDIKHSNDEIGFLVTRYNQTLVELQRLEQEVYQSKLKEKERELLQLQAQINPHFLFNTLETVESYAARNNGEAVGEMVQSVSKMMRYNVRNDGGWSPLKDELSYIKNFLKIHYYRNGSDVYAEFLVDPACLDIPVMKLSIQPFVENAIKYGWSPSMSVDEFLVTIQAELKGDLLYIAVRDTGGGIPADILAKLTPLIQSKGEVIDPYFQKHTGIYNVYRRFLLAYNNEIDFNITAVPSVGTQVEMYVPYRRQVAAAPQQPLAAAAIK</sequence>
<keyword evidence="9" id="KW-0175">Coiled coil</keyword>
<dbReference type="Gene3D" id="3.30.450.20">
    <property type="entry name" value="PAS domain"/>
    <property type="match status" value="2"/>
</dbReference>
<dbReference type="Gene3D" id="6.10.340.10">
    <property type="match status" value="1"/>
</dbReference>
<dbReference type="PROSITE" id="PS50885">
    <property type="entry name" value="HAMP"/>
    <property type="match status" value="1"/>
</dbReference>
<dbReference type="InterPro" id="IPR036890">
    <property type="entry name" value="HATPase_C_sf"/>
</dbReference>
<keyword evidence="5 10" id="KW-0812">Transmembrane</keyword>
<keyword evidence="7 10" id="KW-1133">Transmembrane helix</keyword>
<dbReference type="SUPFAM" id="SSF55874">
    <property type="entry name" value="ATPase domain of HSP90 chaperone/DNA topoisomerase II/histidine kinase"/>
    <property type="match status" value="1"/>
</dbReference>
<name>A0A2W1NRM3_PAEXE</name>
<proteinExistence type="predicted"/>
<evidence type="ECO:0000256" key="8">
    <source>
        <dbReference type="ARBA" id="ARBA00023136"/>
    </source>
</evidence>
<evidence type="ECO:0000256" key="3">
    <source>
        <dbReference type="ARBA" id="ARBA00022553"/>
    </source>
</evidence>